<keyword evidence="21" id="KW-1185">Reference proteome</keyword>
<organism evidence="20 21">
    <name type="scientific">Palleronia pontilimi</name>
    <dbReference type="NCBI Taxonomy" id="1964209"/>
    <lineage>
        <taxon>Bacteria</taxon>
        <taxon>Pseudomonadati</taxon>
        <taxon>Pseudomonadota</taxon>
        <taxon>Alphaproteobacteria</taxon>
        <taxon>Rhodobacterales</taxon>
        <taxon>Roseobacteraceae</taxon>
        <taxon>Palleronia</taxon>
    </lineage>
</organism>
<keyword evidence="8 19" id="KW-0169">Cobalamin biosynthesis</keyword>
<accession>A0A934IFB8</accession>
<comment type="function">
    <text evidence="14 19">Joins adenosylcobinamide-GDP and alpha-ribazole to generate adenosylcobalamin (Ado-cobalamin). Also synthesizes adenosylcobalamin 5'-phosphate from adenosylcobinamide-GDP and alpha-ribazole 5'-phosphate.</text>
</comment>
<protein>
    <recommendedName>
        <fullName evidence="6 19">Adenosylcobinamide-GDP ribazoletransferase</fullName>
        <ecNumber evidence="5 19">2.7.8.26</ecNumber>
    </recommendedName>
    <alternativeName>
        <fullName evidence="16 19">Cobalamin synthase</fullName>
    </alternativeName>
    <alternativeName>
        <fullName evidence="15 19">Cobalamin-5'-phosphate synthase</fullName>
    </alternativeName>
</protein>
<dbReference type="EC" id="2.7.8.26" evidence="5 19"/>
<evidence type="ECO:0000256" key="9">
    <source>
        <dbReference type="ARBA" id="ARBA00022679"/>
    </source>
</evidence>
<reference evidence="20" key="1">
    <citation type="submission" date="2020-12" db="EMBL/GenBank/DDBJ databases">
        <title>Bacterial taxonomy.</title>
        <authorList>
            <person name="Pan X."/>
        </authorList>
    </citation>
    <scope>NUCLEOTIDE SEQUENCE</scope>
    <source>
        <strain evidence="20">KCTC 52957</strain>
    </source>
</reference>
<evidence type="ECO:0000256" key="10">
    <source>
        <dbReference type="ARBA" id="ARBA00022692"/>
    </source>
</evidence>
<comment type="catalytic activity">
    <reaction evidence="18 19">
        <text>alpha-ribazole 5'-phosphate + adenosylcob(III)inamide-GDP = adenosylcob(III)alamin 5'-phosphate + GMP + H(+)</text>
        <dbReference type="Rhea" id="RHEA:23560"/>
        <dbReference type="ChEBI" id="CHEBI:15378"/>
        <dbReference type="ChEBI" id="CHEBI:57918"/>
        <dbReference type="ChEBI" id="CHEBI:58115"/>
        <dbReference type="ChEBI" id="CHEBI:60487"/>
        <dbReference type="ChEBI" id="CHEBI:60493"/>
        <dbReference type="EC" id="2.7.8.26"/>
    </reaction>
</comment>
<dbReference type="Pfam" id="PF02654">
    <property type="entry name" value="CobS"/>
    <property type="match status" value="1"/>
</dbReference>
<evidence type="ECO:0000256" key="5">
    <source>
        <dbReference type="ARBA" id="ARBA00013200"/>
    </source>
</evidence>
<feature type="transmembrane region" description="Helical" evidence="19">
    <location>
        <begin position="100"/>
        <end position="122"/>
    </location>
</feature>
<evidence type="ECO:0000256" key="13">
    <source>
        <dbReference type="ARBA" id="ARBA00023136"/>
    </source>
</evidence>
<keyword evidence="12 19" id="KW-1133">Transmembrane helix</keyword>
<dbReference type="InterPro" id="IPR003805">
    <property type="entry name" value="CobS"/>
</dbReference>
<dbReference type="NCBIfam" id="TIGR00317">
    <property type="entry name" value="cobS"/>
    <property type="match status" value="1"/>
</dbReference>
<evidence type="ECO:0000256" key="18">
    <source>
        <dbReference type="ARBA" id="ARBA00049504"/>
    </source>
</evidence>
<dbReference type="AlphaFoldDB" id="A0A934IFB8"/>
<feature type="transmembrane region" description="Helical" evidence="19">
    <location>
        <begin position="128"/>
        <end position="155"/>
    </location>
</feature>
<keyword evidence="7 19" id="KW-1003">Cell membrane</keyword>
<keyword evidence="10 19" id="KW-0812">Transmembrane</keyword>
<dbReference type="PANTHER" id="PTHR34148">
    <property type="entry name" value="ADENOSYLCOBINAMIDE-GDP RIBAZOLETRANSFERASE"/>
    <property type="match status" value="1"/>
</dbReference>
<dbReference type="GO" id="GO:0008818">
    <property type="term" value="F:cobalamin 5'-phosphate synthase activity"/>
    <property type="evidence" value="ECO:0007669"/>
    <property type="project" value="UniProtKB-UniRule"/>
</dbReference>
<dbReference type="GO" id="GO:0051073">
    <property type="term" value="F:adenosylcobinamide-GDP ribazoletransferase activity"/>
    <property type="evidence" value="ECO:0007669"/>
    <property type="project" value="UniProtKB-UniRule"/>
</dbReference>
<evidence type="ECO:0000313" key="20">
    <source>
        <dbReference type="EMBL" id="MBJ3762087.1"/>
    </source>
</evidence>
<keyword evidence="9 19" id="KW-0808">Transferase</keyword>
<evidence type="ECO:0000256" key="15">
    <source>
        <dbReference type="ARBA" id="ARBA00032605"/>
    </source>
</evidence>
<comment type="subcellular location">
    <subcellularLocation>
        <location evidence="2 19">Cell membrane</location>
        <topology evidence="2 19">Multi-pass membrane protein</topology>
    </subcellularLocation>
</comment>
<dbReference type="Proteomes" id="UP000642488">
    <property type="component" value="Unassembled WGS sequence"/>
</dbReference>
<dbReference type="EMBL" id="JAEKPD010000002">
    <property type="protein sequence ID" value="MBJ3762087.1"/>
    <property type="molecule type" value="Genomic_DNA"/>
</dbReference>
<evidence type="ECO:0000256" key="16">
    <source>
        <dbReference type="ARBA" id="ARBA00032853"/>
    </source>
</evidence>
<evidence type="ECO:0000256" key="3">
    <source>
        <dbReference type="ARBA" id="ARBA00004663"/>
    </source>
</evidence>
<evidence type="ECO:0000256" key="11">
    <source>
        <dbReference type="ARBA" id="ARBA00022842"/>
    </source>
</evidence>
<dbReference type="HAMAP" id="MF_00719">
    <property type="entry name" value="CobS"/>
    <property type="match status" value="1"/>
</dbReference>
<evidence type="ECO:0000313" key="21">
    <source>
        <dbReference type="Proteomes" id="UP000642488"/>
    </source>
</evidence>
<evidence type="ECO:0000256" key="17">
    <source>
        <dbReference type="ARBA" id="ARBA00048623"/>
    </source>
</evidence>
<evidence type="ECO:0000256" key="6">
    <source>
        <dbReference type="ARBA" id="ARBA00015850"/>
    </source>
</evidence>
<keyword evidence="11 19" id="KW-0460">Magnesium</keyword>
<dbReference type="PANTHER" id="PTHR34148:SF1">
    <property type="entry name" value="ADENOSYLCOBINAMIDE-GDP RIBAZOLETRANSFERASE"/>
    <property type="match status" value="1"/>
</dbReference>
<comment type="caution">
    <text evidence="20">The sequence shown here is derived from an EMBL/GenBank/DDBJ whole genome shotgun (WGS) entry which is preliminary data.</text>
</comment>
<evidence type="ECO:0000256" key="4">
    <source>
        <dbReference type="ARBA" id="ARBA00010561"/>
    </source>
</evidence>
<gene>
    <name evidence="19 20" type="primary">cobS</name>
    <name evidence="20" type="ORF">ILP92_04930</name>
</gene>
<evidence type="ECO:0000256" key="1">
    <source>
        <dbReference type="ARBA" id="ARBA00001946"/>
    </source>
</evidence>
<feature type="transmembrane region" description="Helical" evidence="19">
    <location>
        <begin position="191"/>
        <end position="209"/>
    </location>
</feature>
<sequence>MATALTLLTRLPVRARFDRTAQAAWAWPLVGIVTGAVAAGLALVGLALNVPPSVLAGLVLAAQIVVTGAMHEDGLADCADGFWGGFDRARRLEIMRDSHLGTYGAIALILAIGLRWVVLVSILAQPAWLVLAALVSAGMLSRAAMLGVAAALLHARDDGLSRATGRPGKRTAAIGVGIAFGVSAMLLGQGIALALLLTGLVGLGVAALARRKIGGQTGDVLGATQQLAEIAALVALS</sequence>
<evidence type="ECO:0000256" key="12">
    <source>
        <dbReference type="ARBA" id="ARBA00022989"/>
    </source>
</evidence>
<evidence type="ECO:0000256" key="8">
    <source>
        <dbReference type="ARBA" id="ARBA00022573"/>
    </source>
</evidence>
<proteinExistence type="inferred from homology"/>
<comment type="cofactor">
    <cofactor evidence="1 19">
        <name>Mg(2+)</name>
        <dbReference type="ChEBI" id="CHEBI:18420"/>
    </cofactor>
</comment>
<evidence type="ECO:0000256" key="14">
    <source>
        <dbReference type="ARBA" id="ARBA00025228"/>
    </source>
</evidence>
<evidence type="ECO:0000256" key="19">
    <source>
        <dbReference type="HAMAP-Rule" id="MF_00719"/>
    </source>
</evidence>
<dbReference type="GO" id="GO:0009236">
    <property type="term" value="P:cobalamin biosynthetic process"/>
    <property type="evidence" value="ECO:0007669"/>
    <property type="project" value="UniProtKB-UniRule"/>
</dbReference>
<keyword evidence="13 19" id="KW-0472">Membrane</keyword>
<name>A0A934IFB8_9RHOB</name>
<comment type="catalytic activity">
    <reaction evidence="17 19">
        <text>alpha-ribazole + adenosylcob(III)inamide-GDP = adenosylcob(III)alamin + GMP + H(+)</text>
        <dbReference type="Rhea" id="RHEA:16049"/>
        <dbReference type="ChEBI" id="CHEBI:10329"/>
        <dbReference type="ChEBI" id="CHEBI:15378"/>
        <dbReference type="ChEBI" id="CHEBI:18408"/>
        <dbReference type="ChEBI" id="CHEBI:58115"/>
        <dbReference type="ChEBI" id="CHEBI:60487"/>
        <dbReference type="EC" id="2.7.8.26"/>
    </reaction>
</comment>
<comment type="similarity">
    <text evidence="4 19">Belongs to the CobS family.</text>
</comment>
<feature type="transmembrane region" description="Helical" evidence="19">
    <location>
        <begin position="25"/>
        <end position="48"/>
    </location>
</feature>
<evidence type="ECO:0000256" key="2">
    <source>
        <dbReference type="ARBA" id="ARBA00004651"/>
    </source>
</evidence>
<evidence type="ECO:0000256" key="7">
    <source>
        <dbReference type="ARBA" id="ARBA00022475"/>
    </source>
</evidence>
<comment type="pathway">
    <text evidence="3 19">Cofactor biosynthesis; adenosylcobalamin biosynthesis; adenosylcobalamin from cob(II)yrinate a,c-diamide: step 7/7.</text>
</comment>
<dbReference type="GO" id="GO:0005886">
    <property type="term" value="C:plasma membrane"/>
    <property type="evidence" value="ECO:0007669"/>
    <property type="project" value="UniProtKB-SubCell"/>
</dbReference>